<dbReference type="InterPro" id="IPR013083">
    <property type="entry name" value="Znf_RING/FYVE/PHD"/>
</dbReference>
<feature type="domain" description="FYVE-type" evidence="6">
    <location>
        <begin position="104"/>
        <end position="176"/>
    </location>
</feature>
<organism evidence="7 8">
    <name type="scientific">Phlebiopsis gigantea (strain 11061_1 CR5-6)</name>
    <name type="common">White-rot fungus</name>
    <name type="synonym">Peniophora gigantea</name>
    <dbReference type="NCBI Taxonomy" id="745531"/>
    <lineage>
        <taxon>Eukaryota</taxon>
        <taxon>Fungi</taxon>
        <taxon>Dikarya</taxon>
        <taxon>Basidiomycota</taxon>
        <taxon>Agaricomycotina</taxon>
        <taxon>Agaricomycetes</taxon>
        <taxon>Polyporales</taxon>
        <taxon>Phanerochaetaceae</taxon>
        <taxon>Phlebiopsis</taxon>
    </lineage>
</organism>
<keyword evidence="8" id="KW-1185">Reference proteome</keyword>
<evidence type="ECO:0000313" key="7">
    <source>
        <dbReference type="EMBL" id="KIP05321.1"/>
    </source>
</evidence>
<reference evidence="7 8" key="1">
    <citation type="journal article" date="2014" name="PLoS Genet.">
        <title>Analysis of the Phlebiopsis gigantea genome, transcriptome and secretome provides insight into its pioneer colonization strategies of wood.</title>
        <authorList>
            <person name="Hori C."/>
            <person name="Ishida T."/>
            <person name="Igarashi K."/>
            <person name="Samejima M."/>
            <person name="Suzuki H."/>
            <person name="Master E."/>
            <person name="Ferreira P."/>
            <person name="Ruiz-Duenas F.J."/>
            <person name="Held B."/>
            <person name="Canessa P."/>
            <person name="Larrondo L.F."/>
            <person name="Schmoll M."/>
            <person name="Druzhinina I.S."/>
            <person name="Kubicek C.P."/>
            <person name="Gaskell J.A."/>
            <person name="Kersten P."/>
            <person name="St John F."/>
            <person name="Glasner J."/>
            <person name="Sabat G."/>
            <person name="Splinter BonDurant S."/>
            <person name="Syed K."/>
            <person name="Yadav J."/>
            <person name="Mgbeahuruike A.C."/>
            <person name="Kovalchuk A."/>
            <person name="Asiegbu F.O."/>
            <person name="Lackner G."/>
            <person name="Hoffmeister D."/>
            <person name="Rencoret J."/>
            <person name="Gutierrez A."/>
            <person name="Sun H."/>
            <person name="Lindquist E."/>
            <person name="Barry K."/>
            <person name="Riley R."/>
            <person name="Grigoriev I.V."/>
            <person name="Henrissat B."/>
            <person name="Kues U."/>
            <person name="Berka R.M."/>
            <person name="Martinez A.T."/>
            <person name="Covert S.F."/>
            <person name="Blanchette R.A."/>
            <person name="Cullen D."/>
        </authorList>
    </citation>
    <scope>NUCLEOTIDE SEQUENCE [LARGE SCALE GENOMIC DNA]</scope>
    <source>
        <strain evidence="7 8">11061_1 CR5-6</strain>
    </source>
</reference>
<dbReference type="HOGENOM" id="CLU_064534_0_0_1"/>
<name>A0A0C3RVK2_PHLG1</name>
<feature type="region of interest" description="Disordered" evidence="5">
    <location>
        <begin position="195"/>
        <end position="226"/>
    </location>
</feature>
<proteinExistence type="predicted"/>
<dbReference type="Pfam" id="PF01363">
    <property type="entry name" value="FYVE"/>
    <property type="match status" value="1"/>
</dbReference>
<keyword evidence="1" id="KW-0479">Metal-binding</keyword>
<dbReference type="EMBL" id="KN840546">
    <property type="protein sequence ID" value="KIP05321.1"/>
    <property type="molecule type" value="Genomic_DNA"/>
</dbReference>
<evidence type="ECO:0000256" key="5">
    <source>
        <dbReference type="SAM" id="MobiDB-lite"/>
    </source>
</evidence>
<evidence type="ECO:0000256" key="3">
    <source>
        <dbReference type="ARBA" id="ARBA00022833"/>
    </source>
</evidence>
<dbReference type="InterPro" id="IPR011011">
    <property type="entry name" value="Znf_FYVE_PHD"/>
</dbReference>
<dbReference type="Proteomes" id="UP000053257">
    <property type="component" value="Unassembled WGS sequence"/>
</dbReference>
<feature type="region of interest" description="Disordered" evidence="5">
    <location>
        <begin position="34"/>
        <end position="73"/>
    </location>
</feature>
<dbReference type="PANTHER" id="PTHR39490">
    <property type="entry name" value="ARRESTIN DOMAIN-CONTAINING PROTEIN D"/>
    <property type="match status" value="1"/>
</dbReference>
<dbReference type="InterPro" id="IPR017455">
    <property type="entry name" value="Znf_FYVE-rel"/>
</dbReference>
<dbReference type="PROSITE" id="PS50178">
    <property type="entry name" value="ZF_FYVE"/>
    <property type="match status" value="1"/>
</dbReference>
<feature type="compositionally biased region" description="Polar residues" evidence="5">
    <location>
        <begin position="54"/>
        <end position="70"/>
    </location>
</feature>
<accession>A0A0C3RVK2</accession>
<dbReference type="SMART" id="SM00064">
    <property type="entry name" value="FYVE"/>
    <property type="match status" value="1"/>
</dbReference>
<dbReference type="InterPro" id="IPR000306">
    <property type="entry name" value="Znf_FYVE"/>
</dbReference>
<feature type="compositionally biased region" description="Low complexity" evidence="5">
    <location>
        <begin position="34"/>
        <end position="43"/>
    </location>
</feature>
<dbReference type="SUPFAM" id="SSF57903">
    <property type="entry name" value="FYVE/PHD zinc finger"/>
    <property type="match status" value="1"/>
</dbReference>
<keyword evidence="2 4" id="KW-0863">Zinc-finger</keyword>
<dbReference type="AlphaFoldDB" id="A0A0C3RVK2"/>
<evidence type="ECO:0000256" key="1">
    <source>
        <dbReference type="ARBA" id="ARBA00022723"/>
    </source>
</evidence>
<dbReference type="GO" id="GO:0008270">
    <property type="term" value="F:zinc ion binding"/>
    <property type="evidence" value="ECO:0007669"/>
    <property type="project" value="UniProtKB-KW"/>
</dbReference>
<evidence type="ECO:0000313" key="8">
    <source>
        <dbReference type="Proteomes" id="UP000053257"/>
    </source>
</evidence>
<keyword evidence="3" id="KW-0862">Zinc</keyword>
<dbReference type="OrthoDB" id="660555at2759"/>
<dbReference type="STRING" id="745531.A0A0C3RVK2"/>
<evidence type="ECO:0000256" key="2">
    <source>
        <dbReference type="ARBA" id="ARBA00022771"/>
    </source>
</evidence>
<feature type="compositionally biased region" description="Low complexity" evidence="5">
    <location>
        <begin position="195"/>
        <end position="210"/>
    </location>
</feature>
<dbReference type="PANTHER" id="PTHR39490:SF8">
    <property type="entry name" value="ZINC FINGER FYVE DOMAIN-CONTAINING PROTEIN 21"/>
    <property type="match status" value="1"/>
</dbReference>
<evidence type="ECO:0000259" key="6">
    <source>
        <dbReference type="PROSITE" id="PS50178"/>
    </source>
</evidence>
<dbReference type="Gene3D" id="3.30.40.10">
    <property type="entry name" value="Zinc/RING finger domain, C3HC4 (zinc finger)"/>
    <property type="match status" value="1"/>
</dbReference>
<gene>
    <name evidence="7" type="ORF">PHLGIDRAFT_36488</name>
</gene>
<sequence>MSTMASAVITKLSGLSPVRHDTTDTDSFISAQDSFPVASSSSPSPKPFDARSCLSDSAVSSAPRETSTPFQPAGLRRNEHLAVLLRRDLWKPDSQASRCDTFLCSKRFSIFERRHHCRKCGGIFCSACSTRSTTLIDTTVLPFINPPRNVPVAAYESPEAPVELSRVCDECFDQIHGTCHSRQLLMKARASSPQWEAESSSSVSSTASSPRTPPTPLDGSGVMPMPRRRPALQRAQTLPPPPSVSDELAAYPLCHASAICKAAGGGRWEPKHVVQWVGARPPGFKAQYEIDMEREEAEARRVKANPIIRDGDFQLRAPREFEPRSMGGPIKLSTF</sequence>
<dbReference type="InterPro" id="IPR052113">
    <property type="entry name" value="FYVE-type_Zinc_Finger"/>
</dbReference>
<protein>
    <recommendedName>
        <fullName evidence="6">FYVE-type domain-containing protein</fullName>
    </recommendedName>
</protein>
<evidence type="ECO:0000256" key="4">
    <source>
        <dbReference type="PROSITE-ProRule" id="PRU00091"/>
    </source>
</evidence>